<evidence type="ECO:0000256" key="2">
    <source>
        <dbReference type="ARBA" id="ARBA00022649"/>
    </source>
</evidence>
<keyword evidence="5" id="KW-0378">Hydrolase</keyword>
<accession>A0ABW4C483</accession>
<dbReference type="EMBL" id="JBHTNU010000001">
    <property type="protein sequence ID" value="MFD1425515.1"/>
    <property type="molecule type" value="Genomic_DNA"/>
</dbReference>
<evidence type="ECO:0000256" key="3">
    <source>
        <dbReference type="ARBA" id="ARBA00022722"/>
    </source>
</evidence>
<evidence type="ECO:0000256" key="1">
    <source>
        <dbReference type="ARBA" id="ARBA00006620"/>
    </source>
</evidence>
<comment type="caution">
    <text evidence="8">The sequence shown here is derived from an EMBL/GenBank/DDBJ whole genome shotgun (WGS) entry which is preliminary data.</text>
</comment>
<keyword evidence="7" id="KW-0346">Stress response</keyword>
<keyword evidence="4" id="KW-0255">Endonuclease</keyword>
<keyword evidence="9" id="KW-1185">Reference proteome</keyword>
<dbReference type="RefSeq" id="WP_380162322.1">
    <property type="nucleotide sequence ID" value="NZ_JBHTNU010000001.1"/>
</dbReference>
<dbReference type="InterPro" id="IPR012933">
    <property type="entry name" value="HicA_mRNA_interferase"/>
</dbReference>
<organism evidence="8 9">
    <name type="scientific">Kroppenstedtia sanguinis</name>
    <dbReference type="NCBI Taxonomy" id="1380684"/>
    <lineage>
        <taxon>Bacteria</taxon>
        <taxon>Bacillati</taxon>
        <taxon>Bacillota</taxon>
        <taxon>Bacilli</taxon>
        <taxon>Bacillales</taxon>
        <taxon>Thermoactinomycetaceae</taxon>
        <taxon>Kroppenstedtia</taxon>
    </lineage>
</organism>
<comment type="similarity">
    <text evidence="1">Belongs to the HicA mRNA interferase family.</text>
</comment>
<gene>
    <name evidence="8" type="ORF">ACFQ4Y_01025</name>
</gene>
<sequence length="75" mass="8644">MAGVKKLVQKMKNRPNGIRFNELEKVLNHYGYILVRSKGSHHHFRNDEGDVLPVPKEHPIKAVYIKEALKRIGEA</sequence>
<evidence type="ECO:0000313" key="8">
    <source>
        <dbReference type="EMBL" id="MFD1425515.1"/>
    </source>
</evidence>
<dbReference type="Pfam" id="PF07927">
    <property type="entry name" value="HicA_toxin"/>
    <property type="match status" value="1"/>
</dbReference>
<dbReference type="InterPro" id="IPR038570">
    <property type="entry name" value="HicA_sf"/>
</dbReference>
<dbReference type="SUPFAM" id="SSF54786">
    <property type="entry name" value="YcfA/nrd intein domain"/>
    <property type="match status" value="1"/>
</dbReference>
<keyword evidence="6" id="KW-0694">RNA-binding</keyword>
<dbReference type="Gene3D" id="3.30.920.30">
    <property type="entry name" value="Hypothetical protein"/>
    <property type="match status" value="1"/>
</dbReference>
<dbReference type="Proteomes" id="UP001597282">
    <property type="component" value="Unassembled WGS sequence"/>
</dbReference>
<proteinExistence type="inferred from homology"/>
<evidence type="ECO:0000313" key="9">
    <source>
        <dbReference type="Proteomes" id="UP001597282"/>
    </source>
</evidence>
<protein>
    <submittedName>
        <fullName evidence="8">Type II toxin-antitoxin system HicA family toxin</fullName>
    </submittedName>
</protein>
<name>A0ABW4C483_9BACL</name>
<evidence type="ECO:0000256" key="5">
    <source>
        <dbReference type="ARBA" id="ARBA00022801"/>
    </source>
</evidence>
<keyword evidence="2" id="KW-1277">Toxin-antitoxin system</keyword>
<evidence type="ECO:0000256" key="6">
    <source>
        <dbReference type="ARBA" id="ARBA00022884"/>
    </source>
</evidence>
<evidence type="ECO:0000256" key="7">
    <source>
        <dbReference type="ARBA" id="ARBA00023016"/>
    </source>
</evidence>
<evidence type="ECO:0000256" key="4">
    <source>
        <dbReference type="ARBA" id="ARBA00022759"/>
    </source>
</evidence>
<reference evidence="9" key="1">
    <citation type="journal article" date="2019" name="Int. J. Syst. Evol. Microbiol.">
        <title>The Global Catalogue of Microorganisms (GCM) 10K type strain sequencing project: providing services to taxonomists for standard genome sequencing and annotation.</title>
        <authorList>
            <consortium name="The Broad Institute Genomics Platform"/>
            <consortium name="The Broad Institute Genome Sequencing Center for Infectious Disease"/>
            <person name="Wu L."/>
            <person name="Ma J."/>
        </authorList>
    </citation>
    <scope>NUCLEOTIDE SEQUENCE [LARGE SCALE GENOMIC DNA]</scope>
    <source>
        <strain evidence="9">S1</strain>
    </source>
</reference>
<keyword evidence="3" id="KW-0540">Nuclease</keyword>